<evidence type="ECO:0000256" key="1">
    <source>
        <dbReference type="SAM" id="Phobius"/>
    </source>
</evidence>
<keyword evidence="1" id="KW-0472">Membrane</keyword>
<dbReference type="EMBL" id="JACHGY010000001">
    <property type="protein sequence ID" value="MBB6431123.1"/>
    <property type="molecule type" value="Genomic_DNA"/>
</dbReference>
<protein>
    <submittedName>
        <fullName evidence="2">Uncharacterized protein</fullName>
    </submittedName>
</protein>
<evidence type="ECO:0000313" key="2">
    <source>
        <dbReference type="EMBL" id="MBB6431123.1"/>
    </source>
</evidence>
<comment type="caution">
    <text evidence="2">The sequence shown here is derived from an EMBL/GenBank/DDBJ whole genome shotgun (WGS) entry which is preliminary data.</text>
</comment>
<keyword evidence="1" id="KW-0812">Transmembrane</keyword>
<keyword evidence="3" id="KW-1185">Reference proteome</keyword>
<dbReference type="RefSeq" id="WP_184678616.1">
    <property type="nucleotide sequence ID" value="NZ_JACHGY010000001.1"/>
</dbReference>
<sequence length="290" mass="30889">MNHDSRAICILPFVLLPDLIAQFIGLEATCKGVFVMLRHDFRAPFIGVALLACLSVLASHAASQPVFSQELNSSEGLGFTNSSSTPLSLTNVVRLVEPFNPPFNFDNFEGYIEEFTVVHSADGTPGNTASTYSLDAHVNNSFEFVTGNMVFPFVKEAFSRSEVTLTLDAPSTVTLDATYSSTLSGGYQDLYSLNEGMIIRADLYFGVTGVAPIVKPLGIVQPADVGNGISEVTSNFSDSDSVALSLPAGVYTIYVEVVGKNENPFPYNHAPAYVGSSIATAGLDISVTSD</sequence>
<dbReference type="AlphaFoldDB" id="A0A7X0H8B6"/>
<proteinExistence type="predicted"/>
<accession>A0A7X0H8B6</accession>
<feature type="transmembrane region" description="Helical" evidence="1">
    <location>
        <begin position="45"/>
        <end position="63"/>
    </location>
</feature>
<name>A0A7X0H8B6_9BACT</name>
<gene>
    <name evidence="2" type="ORF">HNQ40_002929</name>
</gene>
<evidence type="ECO:0000313" key="3">
    <source>
        <dbReference type="Proteomes" id="UP000541810"/>
    </source>
</evidence>
<reference evidence="2 3" key="1">
    <citation type="submission" date="2020-08" db="EMBL/GenBank/DDBJ databases">
        <title>Genomic Encyclopedia of Type Strains, Phase IV (KMG-IV): sequencing the most valuable type-strain genomes for metagenomic binning, comparative biology and taxonomic classification.</title>
        <authorList>
            <person name="Goeker M."/>
        </authorList>
    </citation>
    <scope>NUCLEOTIDE SEQUENCE [LARGE SCALE GENOMIC DNA]</scope>
    <source>
        <strain evidence="2 3">DSM 103725</strain>
    </source>
</reference>
<dbReference type="Proteomes" id="UP000541810">
    <property type="component" value="Unassembled WGS sequence"/>
</dbReference>
<organism evidence="2 3">
    <name type="scientific">Algisphaera agarilytica</name>
    <dbReference type="NCBI Taxonomy" id="1385975"/>
    <lineage>
        <taxon>Bacteria</taxon>
        <taxon>Pseudomonadati</taxon>
        <taxon>Planctomycetota</taxon>
        <taxon>Phycisphaerae</taxon>
        <taxon>Phycisphaerales</taxon>
        <taxon>Phycisphaeraceae</taxon>
        <taxon>Algisphaera</taxon>
    </lineage>
</organism>
<keyword evidence="1" id="KW-1133">Transmembrane helix</keyword>